<feature type="non-terminal residue" evidence="1">
    <location>
        <position position="155"/>
    </location>
</feature>
<proteinExistence type="predicted"/>
<comment type="caution">
    <text evidence="1">The sequence shown here is derived from an EMBL/GenBank/DDBJ whole genome shotgun (WGS) entry which is preliminary data.</text>
</comment>
<protein>
    <submittedName>
        <fullName evidence="1">Uncharacterized protein</fullName>
    </submittedName>
</protein>
<organism evidence="1">
    <name type="scientific">marine sediment metagenome</name>
    <dbReference type="NCBI Taxonomy" id="412755"/>
    <lineage>
        <taxon>unclassified sequences</taxon>
        <taxon>metagenomes</taxon>
        <taxon>ecological metagenomes</taxon>
    </lineage>
</organism>
<evidence type="ECO:0000313" key="1">
    <source>
        <dbReference type="EMBL" id="GAG58670.1"/>
    </source>
</evidence>
<accession>X0YR12</accession>
<gene>
    <name evidence="1" type="ORF">S01H4_17035</name>
</gene>
<dbReference type="EMBL" id="BART01007489">
    <property type="protein sequence ID" value="GAG58670.1"/>
    <property type="molecule type" value="Genomic_DNA"/>
</dbReference>
<reference evidence="1" key="1">
    <citation type="journal article" date="2014" name="Front. Microbiol.">
        <title>High frequency of phylogenetically diverse reductive dehalogenase-homologous genes in deep subseafloor sedimentary metagenomes.</title>
        <authorList>
            <person name="Kawai M."/>
            <person name="Futagami T."/>
            <person name="Toyoda A."/>
            <person name="Takaki Y."/>
            <person name="Nishi S."/>
            <person name="Hori S."/>
            <person name="Arai W."/>
            <person name="Tsubouchi T."/>
            <person name="Morono Y."/>
            <person name="Uchiyama I."/>
            <person name="Ito T."/>
            <person name="Fujiyama A."/>
            <person name="Inagaki F."/>
            <person name="Takami H."/>
        </authorList>
    </citation>
    <scope>NUCLEOTIDE SEQUENCE</scope>
    <source>
        <strain evidence="1">Expedition CK06-06</strain>
    </source>
</reference>
<name>X0YR12_9ZZZZ</name>
<dbReference type="AlphaFoldDB" id="X0YR12"/>
<sequence length="155" mass="18028">MVDVLSTYYPSQYFHGRRWARKISQIQEVTVGSVVPDLVCIALPKTYHEDSTHYHPELDTIVISDLLKNGHSTAWDISRRIFARETTIKKSLERLHKKSTVAKVAFDCFKLIRKTILYDYHIVSIEAKLTNWRAALKQAINYRDFSHMSYVALPT</sequence>